<dbReference type="InterPro" id="IPR006626">
    <property type="entry name" value="PbH1"/>
</dbReference>
<keyword evidence="1" id="KW-0732">Signal</keyword>
<organism evidence="3 4">
    <name type="scientific">Candidatus Viadribacter manganicus</name>
    <dbReference type="NCBI Taxonomy" id="1759059"/>
    <lineage>
        <taxon>Bacteria</taxon>
        <taxon>Pseudomonadati</taxon>
        <taxon>Pseudomonadota</taxon>
        <taxon>Alphaproteobacteria</taxon>
        <taxon>Hyphomonadales</taxon>
        <taxon>Hyphomonadaceae</taxon>
        <taxon>Candidatus Viadribacter</taxon>
    </lineage>
</organism>
<dbReference type="Proteomes" id="UP000092498">
    <property type="component" value="Chromosome"/>
</dbReference>
<dbReference type="InterPro" id="IPR011050">
    <property type="entry name" value="Pectin_lyase_fold/virulence"/>
</dbReference>
<dbReference type="NCBIfam" id="TIGR03805">
    <property type="entry name" value="beta_helix_1"/>
    <property type="match status" value="1"/>
</dbReference>
<gene>
    <name evidence="3" type="ORF">ATE48_03270</name>
</gene>
<dbReference type="InterPro" id="IPR039448">
    <property type="entry name" value="Beta_helix"/>
</dbReference>
<proteinExistence type="predicted"/>
<feature type="chain" id="PRO_5008518668" description="Right handed beta helix domain-containing protein" evidence="1">
    <location>
        <begin position="21"/>
        <end position="406"/>
    </location>
</feature>
<reference evidence="3 4" key="1">
    <citation type="submission" date="2015-11" db="EMBL/GenBank/DDBJ databases">
        <title>Whole-Genome Sequence of Candidatus Oderbacter manganicum from the National Park Lower Oder Valley, Germany.</title>
        <authorList>
            <person name="Braun B."/>
            <person name="Liere K."/>
            <person name="Szewzyk U."/>
        </authorList>
    </citation>
    <scope>NUCLEOTIDE SEQUENCE [LARGE SCALE GENOMIC DNA]</scope>
    <source>
        <strain evidence="3 4">OTSz_A_272</strain>
    </source>
</reference>
<dbReference type="RefSeq" id="WP_066767759.1">
    <property type="nucleotide sequence ID" value="NZ_CP013244.1"/>
</dbReference>
<accession>A0A1B1AEM9</accession>
<dbReference type="Pfam" id="PF13229">
    <property type="entry name" value="Beta_helix"/>
    <property type="match status" value="1"/>
</dbReference>
<evidence type="ECO:0000313" key="4">
    <source>
        <dbReference type="Proteomes" id="UP000092498"/>
    </source>
</evidence>
<protein>
    <recommendedName>
        <fullName evidence="2">Right handed beta helix domain-containing protein</fullName>
    </recommendedName>
</protein>
<name>A0A1B1AEM9_9PROT</name>
<dbReference type="OrthoDB" id="338827at2"/>
<dbReference type="AlphaFoldDB" id="A0A1B1AEM9"/>
<keyword evidence="4" id="KW-1185">Reference proteome</keyword>
<evidence type="ECO:0000313" key="3">
    <source>
        <dbReference type="EMBL" id="ANP45008.1"/>
    </source>
</evidence>
<evidence type="ECO:0000259" key="2">
    <source>
        <dbReference type="Pfam" id="PF13229"/>
    </source>
</evidence>
<dbReference type="EMBL" id="CP013244">
    <property type="protein sequence ID" value="ANP45008.1"/>
    <property type="molecule type" value="Genomic_DNA"/>
</dbReference>
<dbReference type="SUPFAM" id="SSF51126">
    <property type="entry name" value="Pectin lyase-like"/>
    <property type="match status" value="1"/>
</dbReference>
<dbReference type="InterPro" id="IPR012334">
    <property type="entry name" value="Pectin_lyas_fold"/>
</dbReference>
<dbReference type="InterPro" id="IPR022442">
    <property type="entry name" value="SO_2930-like_dom"/>
</dbReference>
<evidence type="ECO:0000256" key="1">
    <source>
        <dbReference type="SAM" id="SignalP"/>
    </source>
</evidence>
<dbReference type="SMART" id="SM00710">
    <property type="entry name" value="PbH1"/>
    <property type="match status" value="8"/>
</dbReference>
<feature type="domain" description="Right handed beta helix" evidence="2">
    <location>
        <begin position="89"/>
        <end position="214"/>
    </location>
</feature>
<feature type="signal peptide" evidence="1">
    <location>
        <begin position="1"/>
        <end position="20"/>
    </location>
</feature>
<dbReference type="STRING" id="1759059.ATE48_03270"/>
<dbReference type="Gene3D" id="2.160.20.10">
    <property type="entry name" value="Single-stranded right-handed beta-helix, Pectin lyase-like"/>
    <property type="match status" value="1"/>
</dbReference>
<dbReference type="KEGG" id="cbot:ATE48_03270"/>
<dbReference type="InParanoid" id="A0A1B1AEM9"/>
<sequence length="406" mass="43234">MRLVAAAAIAAIVITGTAEAKTWRIRPGADAEQRLQTALIEARPGDTVQLGHGRFELSNSLSLDVDRVTIRGDGHERSILSFNNQRRGAEGLLITSDNVTLRGFAVENARGDAIKARDCNGITIREVRVEWTGGPSANNGAYGLYPVNCDNVLIERSIARGASDAGIYVGQSRNIIVRENLAELNVAGIEIENSFNADVFENVATRNTGGILVFDLPGLPQQGGHSIRVFDNHIHGNNTPNFAPAGNIVAGVPTGTGVLIMANTNVHVFNNEIGDNGTVNVLISAYRESFQDANYNPLARDIVIRDNEFGNTGYAPAGDLAALSQLGVPIPDVLWDGATVYSRVGTPRTEQVRIVVNDNTSTRTGTGSFLSLGMAVAGSPLTEAAPDPTAPPLVEIAEPERVRLRN</sequence>